<dbReference type="KEGG" id="cwo:Cwoe_5414"/>
<keyword evidence="1 2" id="KW-0238">DNA-binding</keyword>
<dbReference type="Gene3D" id="1.10.357.10">
    <property type="entry name" value="Tetracycline Repressor, domain 2"/>
    <property type="match status" value="1"/>
</dbReference>
<dbReference type="SUPFAM" id="SSF48498">
    <property type="entry name" value="Tetracyclin repressor-like, C-terminal domain"/>
    <property type="match status" value="1"/>
</dbReference>
<protein>
    <submittedName>
        <fullName evidence="4">Transcriptional regulator, TetR family</fullName>
    </submittedName>
</protein>
<dbReference type="Gene3D" id="1.10.10.60">
    <property type="entry name" value="Homeodomain-like"/>
    <property type="match status" value="1"/>
</dbReference>
<evidence type="ECO:0000313" key="5">
    <source>
        <dbReference type="Proteomes" id="UP000008229"/>
    </source>
</evidence>
<reference evidence="5" key="2">
    <citation type="submission" date="2010-01" db="EMBL/GenBank/DDBJ databases">
        <title>The complete genome of Conexibacter woesei DSM 14684.</title>
        <authorList>
            <consortium name="US DOE Joint Genome Institute (JGI-PGF)"/>
            <person name="Lucas S."/>
            <person name="Copeland A."/>
            <person name="Lapidus A."/>
            <person name="Glavina del Rio T."/>
            <person name="Dalin E."/>
            <person name="Tice H."/>
            <person name="Bruce D."/>
            <person name="Goodwin L."/>
            <person name="Pitluck S."/>
            <person name="Kyrpides N."/>
            <person name="Mavromatis K."/>
            <person name="Ivanova N."/>
            <person name="Mikhailova N."/>
            <person name="Chertkov O."/>
            <person name="Brettin T."/>
            <person name="Detter J.C."/>
            <person name="Han C."/>
            <person name="Larimer F."/>
            <person name="Land M."/>
            <person name="Hauser L."/>
            <person name="Markowitz V."/>
            <person name="Cheng J.-F."/>
            <person name="Hugenholtz P."/>
            <person name="Woyke T."/>
            <person name="Wu D."/>
            <person name="Pukall R."/>
            <person name="Steenblock K."/>
            <person name="Schneider S."/>
            <person name="Klenk H.-P."/>
            <person name="Eisen J.A."/>
        </authorList>
    </citation>
    <scope>NUCLEOTIDE SEQUENCE [LARGE SCALE GENOMIC DNA]</scope>
    <source>
        <strain evidence="5">DSM 14684 / CIP 108061 / JCM 11494 / NBRC 100937 / ID131577</strain>
    </source>
</reference>
<proteinExistence type="predicted"/>
<name>D3EZI1_CONWI</name>
<dbReference type="GO" id="GO:0000976">
    <property type="term" value="F:transcription cis-regulatory region binding"/>
    <property type="evidence" value="ECO:0007669"/>
    <property type="project" value="TreeGrafter"/>
</dbReference>
<dbReference type="InterPro" id="IPR009057">
    <property type="entry name" value="Homeodomain-like_sf"/>
</dbReference>
<evidence type="ECO:0000256" key="1">
    <source>
        <dbReference type="ARBA" id="ARBA00023125"/>
    </source>
</evidence>
<dbReference type="Proteomes" id="UP000008229">
    <property type="component" value="Chromosome"/>
</dbReference>
<dbReference type="eggNOG" id="COG1405">
    <property type="taxonomic scope" value="Bacteria"/>
</dbReference>
<organism evidence="4 5">
    <name type="scientific">Conexibacter woesei (strain DSM 14684 / CCUG 47730 / CIP 108061 / JCM 11494 / NBRC 100937 / ID131577)</name>
    <dbReference type="NCBI Taxonomy" id="469383"/>
    <lineage>
        <taxon>Bacteria</taxon>
        <taxon>Bacillati</taxon>
        <taxon>Actinomycetota</taxon>
        <taxon>Thermoleophilia</taxon>
        <taxon>Solirubrobacterales</taxon>
        <taxon>Conexibacteraceae</taxon>
        <taxon>Conexibacter</taxon>
    </lineage>
</organism>
<keyword evidence="5" id="KW-1185">Reference proteome</keyword>
<dbReference type="PANTHER" id="PTHR30055:SF153">
    <property type="entry name" value="HTH-TYPE TRANSCRIPTIONAL REPRESSOR RV3405C"/>
    <property type="match status" value="1"/>
</dbReference>
<dbReference type="InterPro" id="IPR001647">
    <property type="entry name" value="HTH_TetR"/>
</dbReference>
<dbReference type="GO" id="GO:0003700">
    <property type="term" value="F:DNA-binding transcription factor activity"/>
    <property type="evidence" value="ECO:0007669"/>
    <property type="project" value="TreeGrafter"/>
</dbReference>
<reference evidence="4 5" key="1">
    <citation type="journal article" date="2010" name="Stand. Genomic Sci.">
        <title>Complete genome sequence of Conexibacter woesei type strain (ID131577).</title>
        <authorList>
            <person name="Pukall R."/>
            <person name="Lapidus A."/>
            <person name="Glavina Del Rio T."/>
            <person name="Copeland A."/>
            <person name="Tice H."/>
            <person name="Cheng J.-F."/>
            <person name="Lucas S."/>
            <person name="Chen F."/>
            <person name="Nolan M."/>
            <person name="Bruce D."/>
            <person name="Goodwin L."/>
            <person name="Pitluck S."/>
            <person name="Mavromatis K."/>
            <person name="Ivanova N."/>
            <person name="Ovchinnikova G."/>
            <person name="Pati A."/>
            <person name="Chen A."/>
            <person name="Palaniappan K."/>
            <person name="Land M."/>
            <person name="Hauser L."/>
            <person name="Chang Y.-J."/>
            <person name="Jeffries C.D."/>
            <person name="Chain P."/>
            <person name="Meincke L."/>
            <person name="Sims D."/>
            <person name="Brettin T."/>
            <person name="Detter J.C."/>
            <person name="Rohde M."/>
            <person name="Goeker M."/>
            <person name="Bristow J."/>
            <person name="Eisen J.A."/>
            <person name="Markowitz V."/>
            <person name="Kyrpides N.C."/>
            <person name="Klenk H.-P."/>
            <person name="Hugenholtz P."/>
        </authorList>
    </citation>
    <scope>NUCLEOTIDE SEQUENCE [LARGE SCALE GENOMIC DNA]</scope>
    <source>
        <strain evidence="5">DSM 14684 / CIP 108061 / JCM 11494 / NBRC 100937 / ID131577</strain>
    </source>
</reference>
<dbReference type="STRING" id="469383.Cwoe_5414"/>
<evidence type="ECO:0000313" key="4">
    <source>
        <dbReference type="EMBL" id="ADB53819.1"/>
    </source>
</evidence>
<feature type="domain" description="HTH tetR-type" evidence="3">
    <location>
        <begin position="5"/>
        <end position="65"/>
    </location>
</feature>
<dbReference type="PANTHER" id="PTHR30055">
    <property type="entry name" value="HTH-TYPE TRANSCRIPTIONAL REGULATOR RUTR"/>
    <property type="match status" value="1"/>
</dbReference>
<dbReference type="InterPro" id="IPR050109">
    <property type="entry name" value="HTH-type_TetR-like_transc_reg"/>
</dbReference>
<evidence type="ECO:0000256" key="2">
    <source>
        <dbReference type="PROSITE-ProRule" id="PRU00335"/>
    </source>
</evidence>
<dbReference type="eggNOG" id="COG1309">
    <property type="taxonomic scope" value="Bacteria"/>
</dbReference>
<feature type="DNA-binding region" description="H-T-H motif" evidence="2">
    <location>
        <begin position="28"/>
        <end position="47"/>
    </location>
</feature>
<dbReference type="RefSeq" id="WP_012936870.1">
    <property type="nucleotide sequence ID" value="NC_013739.1"/>
</dbReference>
<accession>D3EZI1</accession>
<sequence>MSQRTVEDDALLDAARACVLAVGVRRTTVTDVARRAAVSRMTLYRRFPDVTSLIQALMTREFSAIIGEVDAQAGQLPTARERLVEGAVGGADRLTRNPLFLRIVDVDPELLLPYVTTRLGSFQHAVVSAFEERVREGVEDGSIAAADPAIVARSIELALRGFVLQTLAEGAEAAREPELTELRRLLDRYLAP</sequence>
<dbReference type="AlphaFoldDB" id="D3EZI1"/>
<dbReference type="Pfam" id="PF00440">
    <property type="entry name" value="TetR_N"/>
    <property type="match status" value="1"/>
</dbReference>
<dbReference type="PROSITE" id="PS50977">
    <property type="entry name" value="HTH_TETR_2"/>
    <property type="match status" value="1"/>
</dbReference>
<gene>
    <name evidence="4" type="ordered locus">Cwoe_5414</name>
</gene>
<dbReference type="HOGENOM" id="CLU_069356_39_2_11"/>
<dbReference type="SUPFAM" id="SSF46689">
    <property type="entry name" value="Homeodomain-like"/>
    <property type="match status" value="1"/>
</dbReference>
<dbReference type="InterPro" id="IPR036271">
    <property type="entry name" value="Tet_transcr_reg_TetR-rel_C_sf"/>
</dbReference>
<dbReference type="EMBL" id="CP001854">
    <property type="protein sequence ID" value="ADB53819.1"/>
    <property type="molecule type" value="Genomic_DNA"/>
</dbReference>
<evidence type="ECO:0000259" key="3">
    <source>
        <dbReference type="PROSITE" id="PS50977"/>
    </source>
</evidence>